<evidence type="ECO:0000313" key="3">
    <source>
        <dbReference type="Proteomes" id="UP000185598"/>
    </source>
</evidence>
<protein>
    <submittedName>
        <fullName evidence="2">Uncharacterized protein</fullName>
    </submittedName>
</protein>
<organism evidence="2 3">
    <name type="scientific">Allorhizobium taibaishanense</name>
    <dbReference type="NCBI Taxonomy" id="887144"/>
    <lineage>
        <taxon>Bacteria</taxon>
        <taxon>Pseudomonadati</taxon>
        <taxon>Pseudomonadota</taxon>
        <taxon>Alphaproteobacteria</taxon>
        <taxon>Hyphomicrobiales</taxon>
        <taxon>Rhizobiaceae</taxon>
        <taxon>Rhizobium/Agrobacterium group</taxon>
        <taxon>Allorhizobium</taxon>
    </lineage>
</organism>
<keyword evidence="3" id="KW-1185">Reference proteome</keyword>
<accession>A0A1Q8ZY86</accession>
<dbReference type="EMBL" id="JACIED010000003">
    <property type="protein sequence ID" value="MBB4008055.1"/>
    <property type="molecule type" value="Genomic_DNA"/>
</dbReference>
<reference evidence="2 3" key="1">
    <citation type="submission" date="2016-09" db="EMBL/GenBank/DDBJ databases">
        <title>Rhizobium oryziradicis sp. nov., isolated from the root of rice.</title>
        <authorList>
            <person name="Zhao J."/>
            <person name="Zhang X."/>
        </authorList>
    </citation>
    <scope>NUCLEOTIDE SEQUENCE [LARGE SCALE GENOMIC DNA]</scope>
    <source>
        <strain evidence="2 3">14971</strain>
    </source>
</reference>
<proteinExistence type="predicted"/>
<reference evidence="1 4" key="2">
    <citation type="submission" date="2020-08" db="EMBL/GenBank/DDBJ databases">
        <title>Genomic Encyclopedia of Type Strains, Phase IV (KMG-IV): sequencing the most valuable type-strain genomes for metagenomic binning, comparative biology and taxonomic classification.</title>
        <authorList>
            <person name="Goeker M."/>
        </authorList>
    </citation>
    <scope>NUCLEOTIDE SEQUENCE [LARGE SCALE GENOMIC DNA]</scope>
    <source>
        <strain evidence="1 4">DSM 100021</strain>
    </source>
</reference>
<name>A0A1Q8ZY86_9HYPH</name>
<evidence type="ECO:0000313" key="2">
    <source>
        <dbReference type="EMBL" id="OLP47073.1"/>
    </source>
</evidence>
<gene>
    <name evidence="2" type="ORF">BJF91_10225</name>
    <name evidence="1" type="ORF">GGQ71_002335</name>
</gene>
<sequence length="129" mass="14242">MSNALPPLHEGHAPITLQQLFREALYAFEEWDTEVTEPIVTFEGRIYPISVVFEAMRECTDIVPNSIVSAVTERLTKPWEGEGPLDSMTFSTAARVMGVLVRKRLLIVNNGINVAAIGANIQAAETSDR</sequence>
<dbReference type="Proteomes" id="UP000544107">
    <property type="component" value="Unassembled WGS sequence"/>
</dbReference>
<dbReference type="EMBL" id="MKIN01000028">
    <property type="protein sequence ID" value="OLP47073.1"/>
    <property type="molecule type" value="Genomic_DNA"/>
</dbReference>
<dbReference type="Proteomes" id="UP000185598">
    <property type="component" value="Unassembled WGS sequence"/>
</dbReference>
<evidence type="ECO:0000313" key="4">
    <source>
        <dbReference type="Proteomes" id="UP000544107"/>
    </source>
</evidence>
<comment type="caution">
    <text evidence="2">The sequence shown here is derived from an EMBL/GenBank/DDBJ whole genome shotgun (WGS) entry which is preliminary data.</text>
</comment>
<dbReference type="AlphaFoldDB" id="A0A1Q8ZY86"/>
<dbReference type="RefSeq" id="WP_075617071.1">
    <property type="nucleotide sequence ID" value="NZ_JACIED010000003.1"/>
</dbReference>
<dbReference type="OrthoDB" id="8299238at2"/>
<evidence type="ECO:0000313" key="1">
    <source>
        <dbReference type="EMBL" id="MBB4008055.1"/>
    </source>
</evidence>